<keyword evidence="2" id="KW-0472">Membrane</keyword>
<dbReference type="Proteomes" id="UP000244722">
    <property type="component" value="Unassembled WGS sequence"/>
</dbReference>
<evidence type="ECO:0000256" key="2">
    <source>
        <dbReference type="SAM" id="Phobius"/>
    </source>
</evidence>
<dbReference type="AlphaFoldDB" id="A0A2T6ZQI8"/>
<gene>
    <name evidence="3" type="ORF">B9Z19DRAFT_1127914</name>
</gene>
<evidence type="ECO:0000256" key="1">
    <source>
        <dbReference type="SAM" id="MobiDB-lite"/>
    </source>
</evidence>
<sequence>MSTREFAVRAMLSQFGKRDSSGGEEHEGNGMSSGEILAIVIAALTLLMAMIPLFRCSRFRRWVSSSISPFVKKVLGIILPKFAWRAVTTTESSSAAPAPHILIPHPVLIYNDYPNTHLLGTCSNTFRYSQNGATGEDERERQAEESPVPRRPERAVTYPLP</sequence>
<evidence type="ECO:0000313" key="3">
    <source>
        <dbReference type="EMBL" id="PUU77743.1"/>
    </source>
</evidence>
<feature type="region of interest" description="Disordered" evidence="1">
    <location>
        <begin position="129"/>
        <end position="161"/>
    </location>
</feature>
<reference evidence="3 4" key="1">
    <citation type="submission" date="2017-04" db="EMBL/GenBank/DDBJ databases">
        <title>Draft genome sequence of Tuber borchii Vittad., a whitish edible truffle.</title>
        <authorList>
            <consortium name="DOE Joint Genome Institute"/>
            <person name="Murat C."/>
            <person name="Kuo A."/>
            <person name="Barry K.W."/>
            <person name="Clum A."/>
            <person name="Dockter R.B."/>
            <person name="Fauchery L."/>
            <person name="Iotti M."/>
            <person name="Kohler A."/>
            <person name="Labutti K."/>
            <person name="Lindquist E.A."/>
            <person name="Lipzen A."/>
            <person name="Ohm R.A."/>
            <person name="Wang M."/>
            <person name="Grigoriev I.V."/>
            <person name="Zambonelli A."/>
            <person name="Martin F.M."/>
        </authorList>
    </citation>
    <scope>NUCLEOTIDE SEQUENCE [LARGE SCALE GENOMIC DNA]</scope>
    <source>
        <strain evidence="3 4">Tbo3840</strain>
    </source>
</reference>
<evidence type="ECO:0000313" key="4">
    <source>
        <dbReference type="Proteomes" id="UP000244722"/>
    </source>
</evidence>
<comment type="caution">
    <text evidence="3">The sequence shown here is derived from an EMBL/GenBank/DDBJ whole genome shotgun (WGS) entry which is preliminary data.</text>
</comment>
<feature type="compositionally biased region" description="Basic and acidic residues" evidence="1">
    <location>
        <begin position="136"/>
        <end position="154"/>
    </location>
</feature>
<protein>
    <submittedName>
        <fullName evidence="3">Uncharacterized protein</fullName>
    </submittedName>
</protein>
<proteinExistence type="predicted"/>
<dbReference type="EMBL" id="NESQ01000143">
    <property type="protein sequence ID" value="PUU77743.1"/>
    <property type="molecule type" value="Genomic_DNA"/>
</dbReference>
<keyword evidence="2" id="KW-0812">Transmembrane</keyword>
<feature type="transmembrane region" description="Helical" evidence="2">
    <location>
        <begin position="36"/>
        <end position="54"/>
    </location>
</feature>
<dbReference type="OrthoDB" id="5479481at2759"/>
<name>A0A2T6ZQI8_TUBBO</name>
<organism evidence="3 4">
    <name type="scientific">Tuber borchii</name>
    <name type="common">White truffle</name>
    <dbReference type="NCBI Taxonomy" id="42251"/>
    <lineage>
        <taxon>Eukaryota</taxon>
        <taxon>Fungi</taxon>
        <taxon>Dikarya</taxon>
        <taxon>Ascomycota</taxon>
        <taxon>Pezizomycotina</taxon>
        <taxon>Pezizomycetes</taxon>
        <taxon>Pezizales</taxon>
        <taxon>Tuberaceae</taxon>
        <taxon>Tuber</taxon>
    </lineage>
</organism>
<keyword evidence="2" id="KW-1133">Transmembrane helix</keyword>
<keyword evidence="4" id="KW-1185">Reference proteome</keyword>
<accession>A0A2T6ZQI8</accession>